<accession>A0A850VGG6</accession>
<feature type="domain" description="Immunoglobulin" evidence="1">
    <location>
        <begin position="10"/>
        <end position="89"/>
    </location>
</feature>
<sequence>CPPDWLVLHMAARALLEGNRVTLICWGQWNCTVTSVSFYPKGKKLGGLCDSTKLSLSPLQLSQSGNYSCRNWVGSWGQQEAPRVTVTVQGEHPRASQ</sequence>
<dbReference type="SUPFAM" id="SSF48726">
    <property type="entry name" value="Immunoglobulin"/>
    <property type="match status" value="1"/>
</dbReference>
<gene>
    <name evidence="2" type="primary">Fcgr3_1</name>
    <name evidence="2" type="ORF">CHLHAR_R15415</name>
</gene>
<reference evidence="2" key="1">
    <citation type="submission" date="2019-10" db="EMBL/GenBank/DDBJ databases">
        <title>Bird 10,000 Genomes (B10K) Project - Family phase.</title>
        <authorList>
            <person name="Zhang G."/>
        </authorList>
    </citation>
    <scope>NUCLEOTIDE SEQUENCE</scope>
    <source>
        <strain evidence="2">B10K-IZ-033-78</strain>
        <tissue evidence="2">Muscle</tissue>
    </source>
</reference>
<proteinExistence type="predicted"/>
<evidence type="ECO:0000313" key="2">
    <source>
        <dbReference type="EMBL" id="NWH42526.1"/>
    </source>
</evidence>
<dbReference type="InterPro" id="IPR013783">
    <property type="entry name" value="Ig-like_fold"/>
</dbReference>
<dbReference type="SMART" id="SM00409">
    <property type="entry name" value="IG"/>
    <property type="match status" value="1"/>
</dbReference>
<evidence type="ECO:0000313" key="3">
    <source>
        <dbReference type="Proteomes" id="UP000640999"/>
    </source>
</evidence>
<name>A0A850VGG6_9CORV</name>
<dbReference type="Gene3D" id="2.60.40.10">
    <property type="entry name" value="Immunoglobulins"/>
    <property type="match status" value="1"/>
</dbReference>
<dbReference type="AlphaFoldDB" id="A0A850VGG6"/>
<comment type="caution">
    <text evidence="2">The sequence shown here is derived from an EMBL/GenBank/DDBJ whole genome shotgun (WGS) entry which is preliminary data.</text>
</comment>
<protein>
    <submittedName>
        <fullName evidence="2">FCGR3 protein</fullName>
    </submittedName>
</protein>
<feature type="non-terminal residue" evidence="2">
    <location>
        <position position="1"/>
    </location>
</feature>
<feature type="non-terminal residue" evidence="2">
    <location>
        <position position="97"/>
    </location>
</feature>
<dbReference type="InterPro" id="IPR003599">
    <property type="entry name" value="Ig_sub"/>
</dbReference>
<dbReference type="InterPro" id="IPR036179">
    <property type="entry name" value="Ig-like_dom_sf"/>
</dbReference>
<evidence type="ECO:0000259" key="1">
    <source>
        <dbReference type="SMART" id="SM00409"/>
    </source>
</evidence>
<keyword evidence="3" id="KW-1185">Reference proteome</keyword>
<dbReference type="OrthoDB" id="6151406at2759"/>
<dbReference type="Proteomes" id="UP000640999">
    <property type="component" value="Unassembled WGS sequence"/>
</dbReference>
<dbReference type="EMBL" id="WEIW01010762">
    <property type="protein sequence ID" value="NWH42526.1"/>
    <property type="molecule type" value="Genomic_DNA"/>
</dbReference>
<organism evidence="2 3">
    <name type="scientific">Chloropsis hardwickii</name>
    <dbReference type="NCBI Taxonomy" id="667144"/>
    <lineage>
        <taxon>Eukaryota</taxon>
        <taxon>Metazoa</taxon>
        <taxon>Chordata</taxon>
        <taxon>Craniata</taxon>
        <taxon>Vertebrata</taxon>
        <taxon>Euteleostomi</taxon>
        <taxon>Archelosauria</taxon>
        <taxon>Archosauria</taxon>
        <taxon>Dinosauria</taxon>
        <taxon>Saurischia</taxon>
        <taxon>Theropoda</taxon>
        <taxon>Coelurosauria</taxon>
        <taxon>Aves</taxon>
        <taxon>Neognathae</taxon>
        <taxon>Neoaves</taxon>
        <taxon>Telluraves</taxon>
        <taxon>Australaves</taxon>
        <taxon>Passeriformes</taxon>
        <taxon>Corvoidea</taxon>
        <taxon>Irenidae</taxon>
        <taxon>Chloropsis</taxon>
    </lineage>
</organism>